<protein>
    <submittedName>
        <fullName evidence="1">Uncharacterized protein</fullName>
    </submittedName>
</protein>
<comment type="caution">
    <text evidence="1">The sequence shown here is derived from an EMBL/GenBank/DDBJ whole genome shotgun (WGS) entry which is preliminary data.</text>
</comment>
<evidence type="ECO:0000313" key="2">
    <source>
        <dbReference type="Proteomes" id="UP000827872"/>
    </source>
</evidence>
<sequence length="192" mass="20359">MAAHLISSSRLSRCSLSCVLQKGEESVPDLGWGGRLGARLLAKARPPVDISIDEGSVATRAPRKSQSGGIWPGQQVLVFHPHGSRDCCNQRSSPRLAGSRGLGSPGGPYYGPNAGQTGGRSLFALLQGASTPIPFPCPNFIRQLPRHKAKEELDWFALLSSGFKTDMQCKSAQVSTSLPKRPLPGALSGSTR</sequence>
<evidence type="ECO:0000313" key="1">
    <source>
        <dbReference type="EMBL" id="KAH8011955.1"/>
    </source>
</evidence>
<organism evidence="1 2">
    <name type="scientific">Sphaerodactylus townsendi</name>
    <dbReference type="NCBI Taxonomy" id="933632"/>
    <lineage>
        <taxon>Eukaryota</taxon>
        <taxon>Metazoa</taxon>
        <taxon>Chordata</taxon>
        <taxon>Craniata</taxon>
        <taxon>Vertebrata</taxon>
        <taxon>Euteleostomi</taxon>
        <taxon>Lepidosauria</taxon>
        <taxon>Squamata</taxon>
        <taxon>Bifurcata</taxon>
        <taxon>Gekkota</taxon>
        <taxon>Sphaerodactylidae</taxon>
        <taxon>Sphaerodactylus</taxon>
    </lineage>
</organism>
<dbReference type="EMBL" id="CM037626">
    <property type="protein sequence ID" value="KAH8011955.1"/>
    <property type="molecule type" value="Genomic_DNA"/>
</dbReference>
<name>A0ACB8FXY9_9SAUR</name>
<dbReference type="Proteomes" id="UP000827872">
    <property type="component" value="Linkage Group LG13"/>
</dbReference>
<proteinExistence type="predicted"/>
<keyword evidence="2" id="KW-1185">Reference proteome</keyword>
<reference evidence="1" key="1">
    <citation type="submission" date="2021-08" db="EMBL/GenBank/DDBJ databases">
        <title>The first chromosome-level gecko genome reveals the dynamic sex chromosomes of Neotropical dwarf geckos (Sphaerodactylidae: Sphaerodactylus).</title>
        <authorList>
            <person name="Pinto B.J."/>
            <person name="Keating S.E."/>
            <person name="Gamble T."/>
        </authorList>
    </citation>
    <scope>NUCLEOTIDE SEQUENCE</scope>
    <source>
        <strain evidence="1">TG3544</strain>
    </source>
</reference>
<accession>A0ACB8FXY9</accession>
<gene>
    <name evidence="1" type="ORF">K3G42_013045</name>
</gene>